<dbReference type="EMBL" id="CP038033">
    <property type="protein sequence ID" value="QBQ53692.1"/>
    <property type="molecule type" value="Genomic_DNA"/>
</dbReference>
<dbReference type="Proteomes" id="UP000294325">
    <property type="component" value="Chromosome"/>
</dbReference>
<dbReference type="InterPro" id="IPR007404">
    <property type="entry name" value="YdjM-like"/>
</dbReference>
<dbReference type="PANTHER" id="PTHR40031:SF1">
    <property type="entry name" value="MEMBRANE-BOUND METAL-DEPENDENT HYDROLASE"/>
    <property type="match status" value="1"/>
</dbReference>
<dbReference type="InterPro" id="IPR053170">
    <property type="entry name" value="Transcription_regulator"/>
</dbReference>
<dbReference type="RefSeq" id="WP_134356704.1">
    <property type="nucleotide sequence ID" value="NZ_CP038033.1"/>
</dbReference>
<dbReference type="PANTHER" id="PTHR40031">
    <property type="entry name" value="HYPOTHETICAL MEMBRANE SPANNING PROTEIN"/>
    <property type="match status" value="1"/>
</dbReference>
<evidence type="ECO:0000313" key="3">
    <source>
        <dbReference type="Proteomes" id="UP000294325"/>
    </source>
</evidence>
<keyword evidence="3" id="KW-1185">Reference proteome</keyword>
<name>A0A4P7BYV9_9GAMM</name>
<feature type="transmembrane region" description="Helical" evidence="1">
    <location>
        <begin position="153"/>
        <end position="171"/>
    </location>
</feature>
<feature type="transmembrane region" description="Helical" evidence="1">
    <location>
        <begin position="123"/>
        <end position="146"/>
    </location>
</feature>
<evidence type="ECO:0000313" key="2">
    <source>
        <dbReference type="EMBL" id="QBQ53692.1"/>
    </source>
</evidence>
<feature type="transmembrane region" description="Helical" evidence="1">
    <location>
        <begin position="90"/>
        <end position="111"/>
    </location>
</feature>
<dbReference type="Pfam" id="PF04307">
    <property type="entry name" value="YdjM"/>
    <property type="match status" value="1"/>
</dbReference>
<keyword evidence="1" id="KW-0472">Membrane</keyword>
<sequence length="347" mass="38602">MDIVTQGLLGAVVAQSATRSSQVRLAAAVGFVAGLLADADVFIRSAEDPLLTLEYHRQFTHSLLFVPIGGLIAAVLLWPFLRRRLKFGRLYGLAMLGYLPSGLLDACTSYGTQLLWPVLETRIAWNLIAVVDPLFTGVLAIALGWSFFKSTPVAARLGLGLALLYLPFGLVQQERVEALVVTLAESRGHQIERLEAKPTLGNLILWRTIYESKGRFYVDAVRVGILSEPRIYLGGSTKRFTPKQLQRLQPGSLLAQDIQRFTRFSDGFIAQHPEQPNILGDIRYAMLPTQLIPLWGIELDLAQQNQHVRFRTFRQLDEATRNAFLDMLLGRPIDSSAPISAEELPLE</sequence>
<keyword evidence="1" id="KW-0812">Transmembrane</keyword>
<feature type="transmembrane region" description="Helical" evidence="1">
    <location>
        <begin position="63"/>
        <end position="81"/>
    </location>
</feature>
<accession>A0A4P7BYV9</accession>
<reference evidence="2 3" key="1">
    <citation type="submission" date="2019-03" db="EMBL/GenBank/DDBJ databases">
        <title>The genome sequence of Nitrosococcus wardiae strain D1FHST reveals the archetypal metabolic capacity of ammonia-oxidizing Gammaproteobacteria.</title>
        <authorList>
            <person name="Wang L."/>
            <person name="Lim C.K."/>
            <person name="Hanson T.E."/>
            <person name="Dang H."/>
            <person name="Klotz M.G."/>
        </authorList>
    </citation>
    <scope>NUCLEOTIDE SEQUENCE [LARGE SCALE GENOMIC DNA]</scope>
    <source>
        <strain evidence="2 3">D1FHS</strain>
    </source>
</reference>
<feature type="transmembrane region" description="Helical" evidence="1">
    <location>
        <begin position="25"/>
        <end position="43"/>
    </location>
</feature>
<organism evidence="2 3">
    <name type="scientific">Nitrosococcus wardiae</name>
    <dbReference type="NCBI Taxonomy" id="1814290"/>
    <lineage>
        <taxon>Bacteria</taxon>
        <taxon>Pseudomonadati</taxon>
        <taxon>Pseudomonadota</taxon>
        <taxon>Gammaproteobacteria</taxon>
        <taxon>Chromatiales</taxon>
        <taxon>Chromatiaceae</taxon>
        <taxon>Nitrosococcus</taxon>
    </lineage>
</organism>
<protein>
    <submittedName>
        <fullName evidence="2">Metal-dependent hydrolase</fullName>
    </submittedName>
</protein>
<gene>
    <name evidence="2" type="ORF">E3U44_03580</name>
</gene>
<dbReference type="GO" id="GO:0016787">
    <property type="term" value="F:hydrolase activity"/>
    <property type="evidence" value="ECO:0007669"/>
    <property type="project" value="UniProtKB-KW"/>
</dbReference>
<keyword evidence="2" id="KW-0378">Hydrolase</keyword>
<evidence type="ECO:0000256" key="1">
    <source>
        <dbReference type="SAM" id="Phobius"/>
    </source>
</evidence>
<dbReference type="OrthoDB" id="9781927at2"/>
<keyword evidence="1" id="KW-1133">Transmembrane helix</keyword>
<dbReference type="KEGG" id="nwr:E3U44_03580"/>
<proteinExistence type="predicted"/>
<dbReference type="AlphaFoldDB" id="A0A4P7BYV9"/>